<name>A0ABQ4IG64_9ACTN</name>
<evidence type="ECO:0000256" key="1">
    <source>
        <dbReference type="SAM" id="MobiDB-lite"/>
    </source>
</evidence>
<feature type="compositionally biased region" description="Polar residues" evidence="1">
    <location>
        <begin position="284"/>
        <end position="296"/>
    </location>
</feature>
<keyword evidence="4" id="KW-1185">Reference proteome</keyword>
<organism evidence="3 4">
    <name type="scientific">Micromonospora gifhornensis</name>
    <dbReference type="NCBI Taxonomy" id="84594"/>
    <lineage>
        <taxon>Bacteria</taxon>
        <taxon>Bacillati</taxon>
        <taxon>Actinomycetota</taxon>
        <taxon>Actinomycetes</taxon>
        <taxon>Micromonosporales</taxon>
        <taxon>Micromonosporaceae</taxon>
        <taxon>Micromonospora</taxon>
    </lineage>
</organism>
<dbReference type="EMBL" id="BOPA01000024">
    <property type="protein sequence ID" value="GIJ16901.1"/>
    <property type="molecule type" value="Genomic_DNA"/>
</dbReference>
<evidence type="ECO:0000313" key="4">
    <source>
        <dbReference type="Proteomes" id="UP000647860"/>
    </source>
</evidence>
<comment type="caution">
    <text evidence="3">The sequence shown here is derived from an EMBL/GenBank/DDBJ whole genome shotgun (WGS) entry which is preliminary data.</text>
</comment>
<gene>
    <name evidence="3" type="ORF">Vgi01_35850</name>
</gene>
<evidence type="ECO:0000256" key="2">
    <source>
        <dbReference type="SAM" id="Phobius"/>
    </source>
</evidence>
<protein>
    <submittedName>
        <fullName evidence="3">Uncharacterized protein</fullName>
    </submittedName>
</protein>
<reference evidence="3 4" key="1">
    <citation type="submission" date="2021-01" db="EMBL/GenBank/DDBJ databases">
        <title>Whole genome shotgun sequence of Verrucosispora gifhornensis NBRC 16317.</title>
        <authorList>
            <person name="Komaki H."/>
            <person name="Tamura T."/>
        </authorList>
    </citation>
    <scope>NUCLEOTIDE SEQUENCE [LARGE SCALE GENOMIC DNA]</scope>
    <source>
        <strain evidence="3 4">NBRC 16317</strain>
    </source>
</reference>
<proteinExistence type="predicted"/>
<feature type="region of interest" description="Disordered" evidence="1">
    <location>
        <begin position="241"/>
        <end position="339"/>
    </location>
</feature>
<evidence type="ECO:0000313" key="3">
    <source>
        <dbReference type="EMBL" id="GIJ16901.1"/>
    </source>
</evidence>
<keyword evidence="2" id="KW-1133">Transmembrane helix</keyword>
<dbReference type="RefSeq" id="WP_204291773.1">
    <property type="nucleotide sequence ID" value="NZ_BAAAGZ010000062.1"/>
</dbReference>
<feature type="transmembrane region" description="Helical" evidence="2">
    <location>
        <begin position="204"/>
        <end position="223"/>
    </location>
</feature>
<sequence length="413" mass="42984">MTADAWAQRDNDLVNMRAAATNYRPLPHAPAGVLIDLRRGELVYHTVPAAQMIEAPQFASLPAVTPELAASPAVALGRPLPEGFRTMDAGTVVVTDRRVVFLGSRGKREWSYAKLVGLLHDGNSPYTLMHVVNRQRISGLYLPSASAPGFRFNLALALADARQQRPALIAQLDGMLAQHRHARPPQPALVTAANAPVTARVPGGVFSIAVVLLFALCAFGGLIQAVSDSTARRVADVSALPDISTAPGPSSSAGGVGENPTPPTAGPTVLATSAVPTGEVESTAAGTNKASVSPTSPRIPSPKPTTARPAPTSSAPRPAPTSASPKPKPTTKAPTPKKVDLCGAPQNPYGYNFCGGSRIYSPAAGVCSYFSCINNFSNGKGYMIECNDGMVSMSGGRPGSCSYHGGNRRTVYR</sequence>
<feature type="compositionally biased region" description="Low complexity" evidence="1">
    <location>
        <begin position="304"/>
        <end position="336"/>
    </location>
</feature>
<dbReference type="Proteomes" id="UP000647860">
    <property type="component" value="Unassembled WGS sequence"/>
</dbReference>
<keyword evidence="2" id="KW-0472">Membrane</keyword>
<accession>A0ABQ4IG64</accession>
<keyword evidence="2" id="KW-0812">Transmembrane</keyword>